<dbReference type="AlphaFoldDB" id="D3ALS2"/>
<sequence>MMKRELFDNVSVVVGASGAVVDREGFLSAVFAASIGAITGSPTSAKLIVKVEHCDTADGTFELASDTMLDPEHVSTAGVLQEVAVESKDVLQMNLDLIGCKRYIKLTPTISFTGGTSPAAGAAAYALVLGDPVDSPV</sequence>
<dbReference type="HOGENOM" id="CLU_153854_0_0_9"/>
<proteinExistence type="predicted"/>
<dbReference type="Proteomes" id="UP000004968">
    <property type="component" value="Unassembled WGS sequence"/>
</dbReference>
<accession>D3ALS2</accession>
<protein>
    <submittedName>
        <fullName evidence="1">Uncharacterized protein</fullName>
    </submittedName>
</protein>
<reference evidence="1 2" key="1">
    <citation type="submission" date="2010-01" db="EMBL/GenBank/DDBJ databases">
        <authorList>
            <person name="Weinstock G."/>
            <person name="Sodergren E."/>
            <person name="Clifton S."/>
            <person name="Fulton L."/>
            <person name="Fulton B."/>
            <person name="Courtney L."/>
            <person name="Fronick C."/>
            <person name="Harrison M."/>
            <person name="Strong C."/>
            <person name="Farmer C."/>
            <person name="Delahaunty K."/>
            <person name="Markovic C."/>
            <person name="Hall O."/>
            <person name="Minx P."/>
            <person name="Tomlinson C."/>
            <person name="Mitreva M."/>
            <person name="Nelson J."/>
            <person name="Hou S."/>
            <person name="Wollam A."/>
            <person name="Pepin K.H."/>
            <person name="Johnson M."/>
            <person name="Bhonagiri V."/>
            <person name="Nash W.E."/>
            <person name="Warren W."/>
            <person name="Chinwalla A."/>
            <person name="Mardis E.R."/>
            <person name="Wilson R.K."/>
        </authorList>
    </citation>
    <scope>NUCLEOTIDE SEQUENCE [LARGE SCALE GENOMIC DNA]</scope>
    <source>
        <strain evidence="1 2">DSM 13479</strain>
    </source>
</reference>
<dbReference type="GeneID" id="93150717"/>
<name>D3ALS2_9FIRM</name>
<evidence type="ECO:0000313" key="1">
    <source>
        <dbReference type="EMBL" id="EFC97239.1"/>
    </source>
</evidence>
<evidence type="ECO:0000313" key="2">
    <source>
        <dbReference type="Proteomes" id="UP000004968"/>
    </source>
</evidence>
<comment type="caution">
    <text evidence="1">The sequence shown here is derived from an EMBL/GenBank/DDBJ whole genome shotgun (WGS) entry which is preliminary data.</text>
</comment>
<dbReference type="EMBL" id="ACIO01000418">
    <property type="protein sequence ID" value="EFC97239.1"/>
    <property type="molecule type" value="Genomic_DNA"/>
</dbReference>
<dbReference type="RefSeq" id="WP_006775007.1">
    <property type="nucleotide sequence ID" value="NZ_GG667708.1"/>
</dbReference>
<organism evidence="1 2">
    <name type="scientific">Hungatella hathewayi DSM 13479</name>
    <dbReference type="NCBI Taxonomy" id="566550"/>
    <lineage>
        <taxon>Bacteria</taxon>
        <taxon>Bacillati</taxon>
        <taxon>Bacillota</taxon>
        <taxon>Clostridia</taxon>
        <taxon>Lachnospirales</taxon>
        <taxon>Lachnospiraceae</taxon>
        <taxon>Hungatella</taxon>
    </lineage>
</organism>
<gene>
    <name evidence="1" type="ORF">CLOSTHATH_04568</name>
</gene>